<comment type="caution">
    <text evidence="10">The sequence shown here is derived from an EMBL/GenBank/DDBJ whole genome shotgun (WGS) entry which is preliminary data.</text>
</comment>
<dbReference type="InterPro" id="IPR007353">
    <property type="entry name" value="DUF421"/>
</dbReference>
<evidence type="ECO:0000313" key="10">
    <source>
        <dbReference type="EMBL" id="NEY70936.1"/>
    </source>
</evidence>
<dbReference type="InterPro" id="IPR023090">
    <property type="entry name" value="UPF0702_alpha/beta_dom_sf"/>
</dbReference>
<dbReference type="Proteomes" id="UP000481043">
    <property type="component" value="Unassembled WGS sequence"/>
</dbReference>
<keyword evidence="3" id="KW-1003">Cell membrane</keyword>
<sequence>MTYIEMIVRCLLIFAVLYTMCRILGKKLISQMTFFDFVAGITLGSIAGAFMFSQGVPKSVGIVGLVLFAILALLVDYIALKSFKARKILNDEPTLVVKNGKIHEEGMAKSRLSVDELLFQLRKKNIFYVDQVDIAFFETDGSVSALKRVGELPPTKTELQINTPSRGVPQTFIIDGKILENSLASINKDHSWVEFILKSKGVSMKEVFIAQIDENNTIYIDKRSDQQSL</sequence>
<dbReference type="RefSeq" id="WP_163177979.1">
    <property type="nucleotide sequence ID" value="NZ_JAAIWM010000001.1"/>
</dbReference>
<evidence type="ECO:0000256" key="7">
    <source>
        <dbReference type="SAM" id="Phobius"/>
    </source>
</evidence>
<feature type="transmembrane region" description="Helical" evidence="7">
    <location>
        <begin position="59"/>
        <end position="80"/>
    </location>
</feature>
<protein>
    <submittedName>
        <fullName evidence="10">DUF421 domain-containing protein</fullName>
    </submittedName>
</protein>
<dbReference type="EMBL" id="JAAIWM010000001">
    <property type="protein sequence ID" value="NEY70936.1"/>
    <property type="molecule type" value="Genomic_DNA"/>
</dbReference>
<evidence type="ECO:0000259" key="9">
    <source>
        <dbReference type="Pfam" id="PF20730"/>
    </source>
</evidence>
<dbReference type="Gene3D" id="3.30.240.20">
    <property type="entry name" value="bsu07140 like domains"/>
    <property type="match status" value="2"/>
</dbReference>
<evidence type="ECO:0000313" key="11">
    <source>
        <dbReference type="Proteomes" id="UP000481043"/>
    </source>
</evidence>
<keyword evidence="4 7" id="KW-0812">Transmembrane</keyword>
<feature type="domain" description="YetF C-terminal" evidence="8">
    <location>
        <begin position="81"/>
        <end position="212"/>
    </location>
</feature>
<dbReference type="Pfam" id="PF04239">
    <property type="entry name" value="DUF421"/>
    <property type="match status" value="1"/>
</dbReference>
<evidence type="ECO:0000259" key="8">
    <source>
        <dbReference type="Pfam" id="PF04239"/>
    </source>
</evidence>
<evidence type="ECO:0000256" key="3">
    <source>
        <dbReference type="ARBA" id="ARBA00022475"/>
    </source>
</evidence>
<dbReference type="PANTHER" id="PTHR34582:SF7">
    <property type="entry name" value="UPF0702 TRANSMEMBRANE PROTEIN YDFS"/>
    <property type="match status" value="1"/>
</dbReference>
<reference evidence="10 11" key="1">
    <citation type="submission" date="2020-02" db="EMBL/GenBank/DDBJ databases">
        <title>Bacillus aquiflavi sp. nov., isolated from yellow water of strong flavor Chinese baijiu in Yibin region of China.</title>
        <authorList>
            <person name="Xie J."/>
        </authorList>
    </citation>
    <scope>NUCLEOTIDE SEQUENCE [LARGE SCALE GENOMIC DNA]</scope>
    <source>
        <strain evidence="10 11">SA4</strain>
    </source>
</reference>
<dbReference type="AlphaFoldDB" id="A0A6M0Q3I0"/>
<comment type="subcellular location">
    <subcellularLocation>
        <location evidence="1">Cell membrane</location>
        <topology evidence="1">Multi-pass membrane protein</topology>
    </subcellularLocation>
</comment>
<comment type="similarity">
    <text evidence="2">Belongs to the UPF0702 family.</text>
</comment>
<dbReference type="PANTHER" id="PTHR34582">
    <property type="entry name" value="UPF0702 TRANSMEMBRANE PROTEIN YCAP"/>
    <property type="match status" value="1"/>
</dbReference>
<dbReference type="GO" id="GO:0005886">
    <property type="term" value="C:plasma membrane"/>
    <property type="evidence" value="ECO:0007669"/>
    <property type="project" value="UniProtKB-SubCell"/>
</dbReference>
<keyword evidence="6 7" id="KW-0472">Membrane</keyword>
<accession>A0A6M0Q3I0</accession>
<gene>
    <name evidence="10" type="ORF">G4D63_04185</name>
</gene>
<keyword evidence="5 7" id="KW-1133">Transmembrane helix</keyword>
<feature type="transmembrane region" description="Helical" evidence="7">
    <location>
        <begin position="6"/>
        <end position="25"/>
    </location>
</feature>
<evidence type="ECO:0000256" key="1">
    <source>
        <dbReference type="ARBA" id="ARBA00004651"/>
    </source>
</evidence>
<keyword evidence="11" id="KW-1185">Reference proteome</keyword>
<evidence type="ECO:0000256" key="2">
    <source>
        <dbReference type="ARBA" id="ARBA00006448"/>
    </source>
</evidence>
<feature type="domain" description="YetF-like N-terminal transmembrane" evidence="9">
    <location>
        <begin position="3"/>
        <end position="78"/>
    </location>
</feature>
<evidence type="ECO:0000256" key="6">
    <source>
        <dbReference type="ARBA" id="ARBA00023136"/>
    </source>
</evidence>
<evidence type="ECO:0000256" key="5">
    <source>
        <dbReference type="ARBA" id="ARBA00022989"/>
    </source>
</evidence>
<dbReference type="Pfam" id="PF20730">
    <property type="entry name" value="YetF_N"/>
    <property type="match status" value="1"/>
</dbReference>
<dbReference type="InterPro" id="IPR048454">
    <property type="entry name" value="YetF_N"/>
</dbReference>
<evidence type="ECO:0000256" key="4">
    <source>
        <dbReference type="ARBA" id="ARBA00022692"/>
    </source>
</evidence>
<name>A0A6M0Q3I0_9BACI</name>
<proteinExistence type="inferred from homology"/>
<organism evidence="10 11">
    <name type="scientific">Bacillus mesophilus</name>
    <dbReference type="NCBI Taxonomy" id="1808955"/>
    <lineage>
        <taxon>Bacteria</taxon>
        <taxon>Bacillati</taxon>
        <taxon>Bacillota</taxon>
        <taxon>Bacilli</taxon>
        <taxon>Bacillales</taxon>
        <taxon>Bacillaceae</taxon>
        <taxon>Bacillus</taxon>
    </lineage>
</organism>
<feature type="transmembrane region" description="Helical" evidence="7">
    <location>
        <begin position="32"/>
        <end position="53"/>
    </location>
</feature>